<dbReference type="SUPFAM" id="SSF142897">
    <property type="entry name" value="TFB5-like"/>
    <property type="match status" value="1"/>
</dbReference>
<protein>
    <recommendedName>
        <fullName evidence="1">General transcription and DNA repair factor IIH subunit TFB5</fullName>
    </recommendedName>
</protein>
<keyword evidence="1" id="KW-0804">Transcription</keyword>
<keyword evidence="1" id="KW-0539">Nucleus</keyword>
<comment type="function">
    <text evidence="1">In NER, TFIIH acts by opening DNA around the lesion to allow the excision of the damaged oligonucleotide and its replacement by a new DNA fragment. In transcription, TFIIH has an essential role in transcription initiation. When the pre-initiation complex (PIC) has been established, TFIIH is required for promoter opening and promoter escape.</text>
</comment>
<dbReference type="AlphaFoldDB" id="A0A6B2LVT2"/>
<evidence type="ECO:0000256" key="1">
    <source>
        <dbReference type="RuleBase" id="RU368032"/>
    </source>
</evidence>
<dbReference type="InterPro" id="IPR009400">
    <property type="entry name" value="TFIIH_TTDA/Tfb5"/>
</dbReference>
<reference evidence="2" key="1">
    <citation type="journal article" date="2020" name="J. Eukaryot. Microbiol.">
        <title>De novo Sequencing, Assembly and Annotation of the Transcriptome for the Free-Living Testate Amoeba Arcella intermedia.</title>
        <authorList>
            <person name="Ribeiro G.M."/>
            <person name="Porfirio-Sousa A.L."/>
            <person name="Maurer-Alcala X.X."/>
            <person name="Katz L.A."/>
            <person name="Lahr D.J.G."/>
        </authorList>
    </citation>
    <scope>NUCLEOTIDE SEQUENCE</scope>
</reference>
<sequence length="83" mass="9317">MVKARKGILLSCDASIKTFILKLTEGNEDISLVDLDANHLLLTGDHEQLTFIQNQIQNLLNKNSFNPLQDAQNTTKHAKKKSK</sequence>
<dbReference type="GO" id="GO:0006289">
    <property type="term" value="P:nucleotide-excision repair"/>
    <property type="evidence" value="ECO:0007669"/>
    <property type="project" value="InterPro"/>
</dbReference>
<dbReference type="Gene3D" id="3.30.70.1220">
    <property type="entry name" value="TFB5-like"/>
    <property type="match status" value="1"/>
</dbReference>
<name>A0A6B2LVT2_9EUKA</name>
<proteinExistence type="inferred from homology"/>
<accession>A0A6B2LVT2</accession>
<organism evidence="2">
    <name type="scientific">Arcella intermedia</name>
    <dbReference type="NCBI Taxonomy" id="1963864"/>
    <lineage>
        <taxon>Eukaryota</taxon>
        <taxon>Amoebozoa</taxon>
        <taxon>Tubulinea</taxon>
        <taxon>Elardia</taxon>
        <taxon>Arcellinida</taxon>
        <taxon>Sphaerothecina</taxon>
        <taxon>Arcellidae</taxon>
        <taxon>Arcella</taxon>
    </lineage>
</organism>
<dbReference type="Pfam" id="PF06331">
    <property type="entry name" value="Tfb5"/>
    <property type="match status" value="1"/>
</dbReference>
<keyword evidence="1" id="KW-0805">Transcription regulation</keyword>
<comment type="similarity">
    <text evidence="1">Belongs to the TFB5 family.</text>
</comment>
<dbReference type="EMBL" id="GIBP01012098">
    <property type="protein sequence ID" value="NDV41067.1"/>
    <property type="molecule type" value="Transcribed_RNA"/>
</dbReference>
<keyword evidence="1" id="KW-0234">DNA repair</keyword>
<keyword evidence="1" id="KW-0227">DNA damage</keyword>
<dbReference type="GO" id="GO:0006367">
    <property type="term" value="P:transcription initiation at RNA polymerase II promoter"/>
    <property type="evidence" value="ECO:0007669"/>
    <property type="project" value="UniProtKB-UniRule"/>
</dbReference>
<dbReference type="GO" id="GO:0000439">
    <property type="term" value="C:transcription factor TFIIH core complex"/>
    <property type="evidence" value="ECO:0007669"/>
    <property type="project" value="UniProtKB-UniRule"/>
</dbReference>
<comment type="subunit">
    <text evidence="1">Component of the 7-subunit TFIIH core complex.</text>
</comment>
<comment type="subcellular location">
    <subcellularLocation>
        <location evidence="1">Nucleus</location>
    </subcellularLocation>
</comment>
<dbReference type="InterPro" id="IPR035935">
    <property type="entry name" value="TFB5-like_sf"/>
</dbReference>
<dbReference type="SMART" id="SM01395">
    <property type="entry name" value="Tbf5"/>
    <property type="match status" value="1"/>
</dbReference>
<evidence type="ECO:0000313" key="2">
    <source>
        <dbReference type="EMBL" id="NDV41067.1"/>
    </source>
</evidence>